<feature type="signal peptide" evidence="2">
    <location>
        <begin position="1"/>
        <end position="20"/>
    </location>
</feature>
<name>C0CQC2_BLAHS</name>
<feature type="compositionally biased region" description="Basic and acidic residues" evidence="1">
    <location>
        <begin position="176"/>
        <end position="187"/>
    </location>
</feature>
<organism evidence="3 4">
    <name type="scientific">Blautia hydrogenotrophica (strain DSM 10507 / JCM 14656 / S5a33)</name>
    <name type="common">Ruminococcus hydrogenotrophicus</name>
    <dbReference type="NCBI Taxonomy" id="476272"/>
    <lineage>
        <taxon>Bacteria</taxon>
        <taxon>Bacillati</taxon>
        <taxon>Bacillota</taxon>
        <taxon>Clostridia</taxon>
        <taxon>Lachnospirales</taxon>
        <taxon>Lachnospiraceae</taxon>
        <taxon>Blautia</taxon>
    </lineage>
</organism>
<keyword evidence="2" id="KW-0732">Signal</keyword>
<protein>
    <submittedName>
        <fullName evidence="3">Uncharacterized protein</fullName>
    </submittedName>
</protein>
<reference evidence="3 4" key="2">
    <citation type="submission" date="2009-02" db="EMBL/GenBank/DDBJ databases">
        <title>Draft genome sequence of Blautia hydrogenotrophica DSM 10507 (Ruminococcus hydrogenotrophicus DSM 10507).</title>
        <authorList>
            <person name="Sudarsanam P."/>
            <person name="Ley R."/>
            <person name="Guruge J."/>
            <person name="Turnbaugh P.J."/>
            <person name="Mahowald M."/>
            <person name="Liep D."/>
            <person name="Gordon J."/>
        </authorList>
    </citation>
    <scope>NUCLEOTIDE SEQUENCE [LARGE SCALE GENOMIC DNA]</scope>
    <source>
        <strain evidence="4">DSM 10507 / JCM 14656 / S5a33</strain>
    </source>
</reference>
<dbReference type="GeneID" id="86822396"/>
<gene>
    <name evidence="3" type="ORF">RUMHYD_03075</name>
</gene>
<reference evidence="3 4" key="1">
    <citation type="submission" date="2009-01" db="EMBL/GenBank/DDBJ databases">
        <authorList>
            <person name="Fulton L."/>
            <person name="Clifton S."/>
            <person name="Fulton B."/>
            <person name="Xu J."/>
            <person name="Minx P."/>
            <person name="Pepin K.H."/>
            <person name="Johnson M."/>
            <person name="Bhonagiri V."/>
            <person name="Nash W.E."/>
            <person name="Mardis E.R."/>
            <person name="Wilson R.K."/>
        </authorList>
    </citation>
    <scope>NUCLEOTIDE SEQUENCE [LARGE SCALE GENOMIC DNA]</scope>
    <source>
        <strain evidence="4">DSM 10507 / JCM 14656 / S5a33</strain>
    </source>
</reference>
<dbReference type="RefSeq" id="WP_005950972.1">
    <property type="nucleotide sequence ID" value="NZ_CP136423.1"/>
</dbReference>
<dbReference type="Proteomes" id="UP000003100">
    <property type="component" value="Unassembled WGS sequence"/>
</dbReference>
<evidence type="ECO:0000313" key="4">
    <source>
        <dbReference type="Proteomes" id="UP000003100"/>
    </source>
</evidence>
<evidence type="ECO:0000313" key="3">
    <source>
        <dbReference type="EMBL" id="EEG48089.1"/>
    </source>
</evidence>
<sequence length="308" mass="33829">MKKRYLVLAGLFAMCLAASACGKDKETNSDDTAAVTETPTPTPDEDLVKMEKVSDSDKASIKNIMGEKTSTSSDVVLTNQTGLDIEEVYIRESADSSDDEWGDDLIDGAYEWKDKDRALYYYDKNEATNYDIQVFYTDEDEENCFFRDLDFTDTTEITLRMKDGVPYVTYFSNEEKKEVSTLEDAKARMGLTDDDSDSEDDEDVTATATPTPDGSDSSTTTATPTPSGGDSQEPQEPEPEPGSDMRERAESYIGKSLDSLEGAIGAAGTTNYEEDEETGAQIGFHQYGDFTVATTVGEDGQEIVTSVW</sequence>
<dbReference type="AlphaFoldDB" id="C0CQC2"/>
<keyword evidence="4" id="KW-1185">Reference proteome</keyword>
<dbReference type="eggNOG" id="ENOG5033RCQ">
    <property type="taxonomic scope" value="Bacteria"/>
</dbReference>
<feature type="region of interest" description="Disordered" evidence="1">
    <location>
        <begin position="23"/>
        <end position="44"/>
    </location>
</feature>
<evidence type="ECO:0000256" key="1">
    <source>
        <dbReference type="SAM" id="MobiDB-lite"/>
    </source>
</evidence>
<dbReference type="PROSITE" id="PS51257">
    <property type="entry name" value="PROKAR_LIPOPROTEIN"/>
    <property type="match status" value="1"/>
</dbReference>
<accession>C0CQC2</accession>
<evidence type="ECO:0000256" key="2">
    <source>
        <dbReference type="SAM" id="SignalP"/>
    </source>
</evidence>
<dbReference type="EMBL" id="ACBZ01000165">
    <property type="protein sequence ID" value="EEG48089.1"/>
    <property type="molecule type" value="Genomic_DNA"/>
</dbReference>
<feature type="compositionally biased region" description="Acidic residues" evidence="1">
    <location>
        <begin position="192"/>
        <end position="204"/>
    </location>
</feature>
<feature type="compositionally biased region" description="Low complexity" evidence="1">
    <location>
        <begin position="30"/>
        <end position="39"/>
    </location>
</feature>
<proteinExistence type="predicted"/>
<dbReference type="HOGENOM" id="CLU_865142_0_0_9"/>
<dbReference type="PATRIC" id="fig|476272.21.peg.1208"/>
<feature type="region of interest" description="Disordered" evidence="1">
    <location>
        <begin position="176"/>
        <end position="280"/>
    </location>
</feature>
<comment type="caution">
    <text evidence="3">The sequence shown here is derived from an EMBL/GenBank/DDBJ whole genome shotgun (WGS) entry which is preliminary data.</text>
</comment>
<feature type="chain" id="PRO_5002895325" evidence="2">
    <location>
        <begin position="21"/>
        <end position="308"/>
    </location>
</feature>
<feature type="compositionally biased region" description="Low complexity" evidence="1">
    <location>
        <begin position="205"/>
        <end position="232"/>
    </location>
</feature>